<organism evidence="2">
    <name type="scientific">Staphylococcus hominis</name>
    <dbReference type="NCBI Taxonomy" id="1290"/>
    <lineage>
        <taxon>Bacteria</taxon>
        <taxon>Bacillati</taxon>
        <taxon>Bacillota</taxon>
        <taxon>Bacilli</taxon>
        <taxon>Bacillales</taxon>
        <taxon>Staphylococcaceae</taxon>
        <taxon>Staphylococcus</taxon>
    </lineage>
</organism>
<name>A0A3S7GY30_STAHO</name>
<reference evidence="3 4" key="2">
    <citation type="submission" date="2022-06" db="EMBL/GenBank/DDBJ databases">
        <title>Staphylococcus hominis ShoR14 genome sequence.</title>
        <authorList>
            <person name="Yeo C.C."/>
            <person name="Chew C.H."/>
            <person name="Che Hamzah A.M."/>
            <person name="Al-Trad E.I."/>
        </authorList>
    </citation>
    <scope>NUCLEOTIDE SEQUENCE [LARGE SCALE GENOMIC DNA]</scope>
    <source>
        <strain evidence="3 4">ShoR14</strain>
    </source>
</reference>
<feature type="domain" description="N-acetyltransferase" evidence="1">
    <location>
        <begin position="2"/>
        <end position="169"/>
    </location>
</feature>
<evidence type="ECO:0000313" key="2">
    <source>
        <dbReference type="EMBL" id="AVI05986.1"/>
    </source>
</evidence>
<dbReference type="EC" id="2.3.1.-" evidence="3"/>
<accession>A0A3S7GY30</accession>
<sequence>MLELRKLEYKDKESLIRYLQYWYDNNEKIIPSNIDVAHYQSFEQMVEQLHHPPVNMNTVPSTTLFYFKNDDIVGAVNIRHELNDKLKNIGGHVGYGVAKPYRGNGYASSMLEEALNRLNKMGIHKVLMTCNPYNDASQKVIKKHGGYEINSYIKKNGQPVSRFEILNDGR</sequence>
<dbReference type="PANTHER" id="PTHR39173">
    <property type="entry name" value="ACETYLTRANSFERASE"/>
    <property type="match status" value="1"/>
</dbReference>
<dbReference type="GO" id="GO:0016747">
    <property type="term" value="F:acyltransferase activity, transferring groups other than amino-acyl groups"/>
    <property type="evidence" value="ECO:0007669"/>
    <property type="project" value="InterPro"/>
</dbReference>
<protein>
    <submittedName>
        <fullName evidence="3">GNAT family N-acetyltransferase</fullName>
        <ecNumber evidence="3">2.3.1.-</ecNumber>
    </submittedName>
    <submittedName>
        <fullName evidence="2">GNAT family acetyltransferase</fullName>
    </submittedName>
</protein>
<gene>
    <name evidence="2" type="ORF">AZE34_04095</name>
    <name evidence="3" type="ORF">J7T32_007885</name>
</gene>
<reference evidence="2" key="1">
    <citation type="submission" date="2016-02" db="EMBL/GenBank/DDBJ databases">
        <title>Genomic sequence of a clinical Staphylococcus hominis isolate.</title>
        <authorList>
            <person name="McClure J.M."/>
            <person name="Zhang K."/>
        </authorList>
    </citation>
    <scope>NUCLEOTIDE SEQUENCE</scope>
    <source>
        <strain evidence="2">C34847</strain>
    </source>
</reference>
<keyword evidence="3" id="KW-0012">Acyltransferase</keyword>
<dbReference type="Proteomes" id="UP000665944">
    <property type="component" value="Unassembled WGS sequence"/>
</dbReference>
<evidence type="ECO:0000313" key="4">
    <source>
        <dbReference type="Proteomes" id="UP000665944"/>
    </source>
</evidence>
<dbReference type="InterPro" id="IPR016181">
    <property type="entry name" value="Acyl_CoA_acyltransferase"/>
</dbReference>
<proteinExistence type="predicted"/>
<dbReference type="EMBL" id="JAGHKT020000010">
    <property type="protein sequence ID" value="MCM5672685.1"/>
    <property type="molecule type" value="Genomic_DNA"/>
</dbReference>
<evidence type="ECO:0000259" key="1">
    <source>
        <dbReference type="PROSITE" id="PS51186"/>
    </source>
</evidence>
<dbReference type="PANTHER" id="PTHR39173:SF1">
    <property type="entry name" value="ACETYLTRANSFERASE"/>
    <property type="match status" value="1"/>
</dbReference>
<dbReference type="SUPFAM" id="SSF55729">
    <property type="entry name" value="Acyl-CoA N-acyltransferases (Nat)"/>
    <property type="match status" value="1"/>
</dbReference>
<dbReference type="Gene3D" id="3.40.630.30">
    <property type="match status" value="1"/>
</dbReference>
<evidence type="ECO:0000313" key="3">
    <source>
        <dbReference type="EMBL" id="MCM5672685.1"/>
    </source>
</evidence>
<keyword evidence="4" id="KW-1185">Reference proteome</keyword>
<dbReference type="InterPro" id="IPR000182">
    <property type="entry name" value="GNAT_dom"/>
</dbReference>
<dbReference type="AlphaFoldDB" id="A0A3S7GY30"/>
<dbReference type="Pfam" id="PF13302">
    <property type="entry name" value="Acetyltransf_3"/>
    <property type="match status" value="1"/>
</dbReference>
<keyword evidence="2" id="KW-0808">Transferase</keyword>
<dbReference type="PROSITE" id="PS51186">
    <property type="entry name" value="GNAT"/>
    <property type="match status" value="1"/>
</dbReference>
<dbReference type="CDD" id="cd04301">
    <property type="entry name" value="NAT_SF"/>
    <property type="match status" value="1"/>
</dbReference>
<dbReference type="EMBL" id="CP014567">
    <property type="protein sequence ID" value="AVI05986.1"/>
    <property type="molecule type" value="Genomic_DNA"/>
</dbReference>
<dbReference type="RefSeq" id="WP_017175324.1">
    <property type="nucleotide sequence ID" value="NZ_CAXOJL010000018.1"/>
</dbReference>